<proteinExistence type="predicted"/>
<evidence type="ECO:0000313" key="1">
    <source>
        <dbReference type="EMBL" id="RHN48953.1"/>
    </source>
</evidence>
<protein>
    <submittedName>
        <fullName evidence="1">Uncharacterized protein</fullName>
    </submittedName>
</protein>
<dbReference type="EMBL" id="PSQE01000007">
    <property type="protein sequence ID" value="RHN48953.1"/>
    <property type="molecule type" value="Genomic_DNA"/>
</dbReference>
<dbReference type="Proteomes" id="UP000265566">
    <property type="component" value="Chromosome 7"/>
</dbReference>
<dbReference type="AlphaFoldDB" id="A0A396H879"/>
<accession>A0A396H879</accession>
<gene>
    <name evidence="1" type="ORF">MtrunA17_Chr7g0269321</name>
</gene>
<organism evidence="1 2">
    <name type="scientific">Medicago truncatula</name>
    <name type="common">Barrel medic</name>
    <name type="synonym">Medicago tribuloides</name>
    <dbReference type="NCBI Taxonomy" id="3880"/>
    <lineage>
        <taxon>Eukaryota</taxon>
        <taxon>Viridiplantae</taxon>
        <taxon>Streptophyta</taxon>
        <taxon>Embryophyta</taxon>
        <taxon>Tracheophyta</taxon>
        <taxon>Spermatophyta</taxon>
        <taxon>Magnoliopsida</taxon>
        <taxon>eudicotyledons</taxon>
        <taxon>Gunneridae</taxon>
        <taxon>Pentapetalae</taxon>
        <taxon>rosids</taxon>
        <taxon>fabids</taxon>
        <taxon>Fabales</taxon>
        <taxon>Fabaceae</taxon>
        <taxon>Papilionoideae</taxon>
        <taxon>50 kb inversion clade</taxon>
        <taxon>NPAAA clade</taxon>
        <taxon>Hologalegina</taxon>
        <taxon>IRL clade</taxon>
        <taxon>Trifolieae</taxon>
        <taxon>Medicago</taxon>
    </lineage>
</organism>
<reference evidence="2" key="1">
    <citation type="journal article" date="2018" name="Nat. Plants">
        <title>Whole-genome landscape of Medicago truncatula symbiotic genes.</title>
        <authorList>
            <person name="Pecrix Y."/>
            <person name="Staton S.E."/>
            <person name="Sallet E."/>
            <person name="Lelandais-Briere C."/>
            <person name="Moreau S."/>
            <person name="Carrere S."/>
            <person name="Blein T."/>
            <person name="Jardinaud M.F."/>
            <person name="Latrasse D."/>
            <person name="Zouine M."/>
            <person name="Zahm M."/>
            <person name="Kreplak J."/>
            <person name="Mayjonade B."/>
            <person name="Satge C."/>
            <person name="Perez M."/>
            <person name="Cauet S."/>
            <person name="Marande W."/>
            <person name="Chantry-Darmon C."/>
            <person name="Lopez-Roques C."/>
            <person name="Bouchez O."/>
            <person name="Berard A."/>
            <person name="Debelle F."/>
            <person name="Munos S."/>
            <person name="Bendahmane A."/>
            <person name="Berges H."/>
            <person name="Niebel A."/>
            <person name="Buitink J."/>
            <person name="Frugier F."/>
            <person name="Benhamed M."/>
            <person name="Crespi M."/>
            <person name="Gouzy J."/>
            <person name="Gamas P."/>
        </authorList>
    </citation>
    <scope>NUCLEOTIDE SEQUENCE [LARGE SCALE GENOMIC DNA]</scope>
    <source>
        <strain evidence="2">cv. Jemalong A17</strain>
    </source>
</reference>
<sequence>MTIITNISSNNRFTIIMITKSSPQTKSRVKIPSMITRTKSTSQINLLPITNIIHSLPNTCFLEIHKNTSKKSILSLLFQMNTTRPITNV</sequence>
<evidence type="ECO:0000313" key="2">
    <source>
        <dbReference type="Proteomes" id="UP000265566"/>
    </source>
</evidence>
<name>A0A396H879_MEDTR</name>
<comment type="caution">
    <text evidence="1">The sequence shown here is derived from an EMBL/GenBank/DDBJ whole genome shotgun (WGS) entry which is preliminary data.</text>
</comment>
<dbReference type="Gramene" id="rna43728">
    <property type="protein sequence ID" value="RHN48953.1"/>
    <property type="gene ID" value="gene43728"/>
</dbReference>